<dbReference type="EMBL" id="BARS01033137">
    <property type="protein sequence ID" value="GAG22477.1"/>
    <property type="molecule type" value="Genomic_DNA"/>
</dbReference>
<accession>X0WH09</accession>
<organism evidence="1">
    <name type="scientific">marine sediment metagenome</name>
    <dbReference type="NCBI Taxonomy" id="412755"/>
    <lineage>
        <taxon>unclassified sequences</taxon>
        <taxon>metagenomes</taxon>
        <taxon>ecological metagenomes</taxon>
    </lineage>
</organism>
<gene>
    <name evidence="1" type="ORF">S01H1_51354</name>
</gene>
<sequence>MARDNGQGIIVEVRDMFKEYTLHIYNDDHSGSTVIEQDLIQWMVNAPKLGTYKEGFIDRTHLMVEFYVYATHIEIKPIFSVDHDRIPQAIEEYYPSLIESTIVM</sequence>
<comment type="caution">
    <text evidence="1">The sequence shown here is derived from an EMBL/GenBank/DDBJ whole genome shotgun (WGS) entry which is preliminary data.</text>
</comment>
<proteinExistence type="predicted"/>
<dbReference type="AlphaFoldDB" id="X0WH09"/>
<protein>
    <submittedName>
        <fullName evidence="1">Uncharacterized protein</fullName>
    </submittedName>
</protein>
<reference evidence="1" key="1">
    <citation type="journal article" date="2014" name="Front. Microbiol.">
        <title>High frequency of phylogenetically diverse reductive dehalogenase-homologous genes in deep subseafloor sedimentary metagenomes.</title>
        <authorList>
            <person name="Kawai M."/>
            <person name="Futagami T."/>
            <person name="Toyoda A."/>
            <person name="Takaki Y."/>
            <person name="Nishi S."/>
            <person name="Hori S."/>
            <person name="Arai W."/>
            <person name="Tsubouchi T."/>
            <person name="Morono Y."/>
            <person name="Uchiyama I."/>
            <person name="Ito T."/>
            <person name="Fujiyama A."/>
            <person name="Inagaki F."/>
            <person name="Takami H."/>
        </authorList>
    </citation>
    <scope>NUCLEOTIDE SEQUENCE</scope>
    <source>
        <strain evidence="1">Expedition CK06-06</strain>
    </source>
</reference>
<evidence type="ECO:0000313" key="1">
    <source>
        <dbReference type="EMBL" id="GAG22477.1"/>
    </source>
</evidence>
<name>X0WH09_9ZZZZ</name>